<feature type="non-terminal residue" evidence="2">
    <location>
        <position position="601"/>
    </location>
</feature>
<sequence length="601" mass="65192">SSSLVNLVSLCNSLPVLDVSDTQLSLDKLWPALKYGGLQVERLILSGCQVGSKKVPPELSQTVKEFFALAVGLRVVERGAAPVLEAGLPGVSARVLSLRDNNFEAEMLGVVSALAGMPELKRLDVGGSNLTSLRRSGKPLNTFIRSTKSCSNWSNWSEMTGIWKNAYSQQALQLNASLRTILIDGNHITWPMDSRINYTLVTLPYPVLDACEAIVRSDKAKTLNALSQIETVLERNNAHSAPASANFKRALFTLNQQSDGMSWDSVCAAEGVLRAVADQPLPLKLRADTITFVEQLRTQMRAHLKETFSHGDEEPNSRAITNLENLACDRLKELLVRDIGSVYAEWKWRSACSTAERSTSIRLGCTSSGSGSMTSSSSHGSSSPSSAMASSRTFPRQDGHRPRSIVGDLSSHSGEAGLTLEAPPKPSALVHPLTKGRPKPQRQAQLGRGAVYVVIPHFLTYAIVSGVSSLTSAPGRSVCEVVCETDEPLSDRPMFRVAMLPKAAAMARTTQIRRRSNIGSQGIGDKFRMSHHHLRRHAYHQSHPVVGLCLQTGNIAPLRTSVAQLPHVPPPVPVETEDDENANIEGSPTNRRSVARPDPAF</sequence>
<gene>
    <name evidence="2" type="ORF">MSPICULIGERA_LOCUS6723</name>
</gene>
<feature type="compositionally biased region" description="Low complexity" evidence="1">
    <location>
        <begin position="366"/>
        <end position="391"/>
    </location>
</feature>
<evidence type="ECO:0000256" key="1">
    <source>
        <dbReference type="SAM" id="MobiDB-lite"/>
    </source>
</evidence>
<proteinExistence type="predicted"/>
<dbReference type="EMBL" id="CATQJA010001679">
    <property type="protein sequence ID" value="CAJ0568197.1"/>
    <property type="molecule type" value="Genomic_DNA"/>
</dbReference>
<evidence type="ECO:0000313" key="3">
    <source>
        <dbReference type="Proteomes" id="UP001177023"/>
    </source>
</evidence>
<name>A0AA36CG47_9BILA</name>
<dbReference type="Gene3D" id="3.80.10.10">
    <property type="entry name" value="Ribonuclease Inhibitor"/>
    <property type="match status" value="2"/>
</dbReference>
<reference evidence="2" key="1">
    <citation type="submission" date="2023-06" db="EMBL/GenBank/DDBJ databases">
        <authorList>
            <person name="Delattre M."/>
        </authorList>
    </citation>
    <scope>NUCLEOTIDE SEQUENCE</scope>
    <source>
        <strain evidence="2">AF72</strain>
    </source>
</reference>
<dbReference type="SUPFAM" id="SSF52047">
    <property type="entry name" value="RNI-like"/>
    <property type="match status" value="1"/>
</dbReference>
<feature type="non-terminal residue" evidence="2">
    <location>
        <position position="1"/>
    </location>
</feature>
<evidence type="ECO:0000313" key="2">
    <source>
        <dbReference type="EMBL" id="CAJ0568197.1"/>
    </source>
</evidence>
<feature type="region of interest" description="Disordered" evidence="1">
    <location>
        <begin position="564"/>
        <end position="601"/>
    </location>
</feature>
<comment type="caution">
    <text evidence="2">The sequence shown here is derived from an EMBL/GenBank/DDBJ whole genome shotgun (WGS) entry which is preliminary data.</text>
</comment>
<dbReference type="Proteomes" id="UP001177023">
    <property type="component" value="Unassembled WGS sequence"/>
</dbReference>
<dbReference type="InterPro" id="IPR032675">
    <property type="entry name" value="LRR_dom_sf"/>
</dbReference>
<organism evidence="2 3">
    <name type="scientific">Mesorhabditis spiculigera</name>
    <dbReference type="NCBI Taxonomy" id="96644"/>
    <lineage>
        <taxon>Eukaryota</taxon>
        <taxon>Metazoa</taxon>
        <taxon>Ecdysozoa</taxon>
        <taxon>Nematoda</taxon>
        <taxon>Chromadorea</taxon>
        <taxon>Rhabditida</taxon>
        <taxon>Rhabditina</taxon>
        <taxon>Rhabditomorpha</taxon>
        <taxon>Rhabditoidea</taxon>
        <taxon>Rhabditidae</taxon>
        <taxon>Mesorhabditinae</taxon>
        <taxon>Mesorhabditis</taxon>
    </lineage>
</organism>
<protein>
    <submittedName>
        <fullName evidence="2">Uncharacterized protein</fullName>
    </submittedName>
</protein>
<dbReference type="AlphaFoldDB" id="A0AA36CG47"/>
<keyword evidence="3" id="KW-1185">Reference proteome</keyword>
<accession>A0AA36CG47</accession>
<feature type="region of interest" description="Disordered" evidence="1">
    <location>
        <begin position="363"/>
        <end position="443"/>
    </location>
</feature>